<dbReference type="AlphaFoldDB" id="Q62XL1"/>
<evidence type="ECO:0000313" key="2">
    <source>
        <dbReference type="Proteomes" id="UP000000606"/>
    </source>
</evidence>
<dbReference type="KEGG" id="bli:BL00547"/>
<organism evidence="1 2">
    <name type="scientific">Bacillus licheniformis (strain ATCC 14580 / DSM 13 / JCM 2505 / CCUG 7422 / NBRC 12200 / NCIMB 9375 / NCTC 10341 / NRRL NRS-1264 / Gibson 46)</name>
    <dbReference type="NCBI Taxonomy" id="279010"/>
    <lineage>
        <taxon>Bacteria</taxon>
        <taxon>Bacillati</taxon>
        <taxon>Bacillota</taxon>
        <taxon>Bacilli</taxon>
        <taxon>Bacillales</taxon>
        <taxon>Bacillaceae</taxon>
        <taxon>Bacillus</taxon>
    </lineage>
</organism>
<accession>Q62XL1</accession>
<dbReference type="eggNOG" id="ENOG502Z8AJ">
    <property type="taxonomic scope" value="Bacteria"/>
</dbReference>
<dbReference type="Proteomes" id="UP000000606">
    <property type="component" value="Chromosome"/>
</dbReference>
<dbReference type="HOGENOM" id="CLU_2598702_0_0_9"/>
<keyword evidence="2" id="KW-1185">Reference proteome</keyword>
<gene>
    <name evidence="1" type="ordered locus">BL00547</name>
</gene>
<dbReference type="EMBL" id="CP000002">
    <property type="protein sequence ID" value="AAU22497.1"/>
    <property type="molecule type" value="Genomic_DNA"/>
</dbReference>
<name>Q62XL1_BACLD</name>
<proteinExistence type="predicted"/>
<protein>
    <submittedName>
        <fullName evidence="1">Uncharacterized protein</fullName>
    </submittedName>
</protein>
<reference evidence="1 2" key="1">
    <citation type="journal article" date="2004" name="Genome Biol.">
        <title>Complete genome sequence of the industrial bacterium Bacillus licheniformis and comparisons with closely related Bacillus species.</title>
        <authorList>
            <person name="Rey M.W."/>
            <person name="Ramaiya P."/>
            <person name="Nelson B.A."/>
            <person name="Brody-Karpin S.D."/>
            <person name="Zaretsky E.J."/>
            <person name="Tang M."/>
            <person name="Lopez de Leon A."/>
            <person name="Xiang H."/>
            <person name="Gusti V."/>
            <person name="Clausen I.G."/>
            <person name="Olsen P.B."/>
            <person name="Rasmussen M.D."/>
            <person name="Andersen J.T."/>
            <person name="Jorgensen P.L."/>
            <person name="Larsen T.S."/>
            <person name="Sorokin A."/>
            <person name="Bolotin A."/>
            <person name="Lapidus A."/>
            <person name="Galleron N."/>
            <person name="Ehrlich S.D."/>
            <person name="Berka R.M."/>
        </authorList>
    </citation>
    <scope>NUCLEOTIDE SEQUENCE [LARGE SCALE GENOMIC DNA]</scope>
    <source>
        <strain evidence="2">ATCC 14580 / DSM 13 / JCM 2505 / CCUG 7422 / NBRC 12200 / NCIMB 9375 / NCTC 10341 / NRRL NRS-1264 / Gibson 46</strain>
    </source>
</reference>
<evidence type="ECO:0000313" key="1">
    <source>
        <dbReference type="EMBL" id="AAU22497.1"/>
    </source>
</evidence>
<sequence>MVLGEMKVDARFLPDIYNRIRQIKVNHGLSSWFEVKWTKVSMSKIDFYLDLIDYFFDTAALSFRSVVATGKKEVRPQYI</sequence>